<keyword evidence="3" id="KW-1185">Reference proteome</keyword>
<dbReference type="AlphaFoldDB" id="D8LEX0"/>
<gene>
    <name evidence="2" type="ORF">Esi_0014_0106</name>
</gene>
<dbReference type="EMBL" id="FN648000">
    <property type="protein sequence ID" value="CBN79790.1"/>
    <property type="molecule type" value="Genomic_DNA"/>
</dbReference>
<feature type="compositionally biased region" description="Polar residues" evidence="1">
    <location>
        <begin position="42"/>
        <end position="60"/>
    </location>
</feature>
<evidence type="ECO:0000256" key="1">
    <source>
        <dbReference type="SAM" id="MobiDB-lite"/>
    </source>
</evidence>
<reference evidence="2 3" key="1">
    <citation type="journal article" date="2010" name="Nature">
        <title>The Ectocarpus genome and the independent evolution of multicellularity in brown algae.</title>
        <authorList>
            <person name="Cock J.M."/>
            <person name="Sterck L."/>
            <person name="Rouze P."/>
            <person name="Scornet D."/>
            <person name="Allen A.E."/>
            <person name="Amoutzias G."/>
            <person name="Anthouard V."/>
            <person name="Artiguenave F."/>
            <person name="Aury J.M."/>
            <person name="Badger J.H."/>
            <person name="Beszteri B."/>
            <person name="Billiau K."/>
            <person name="Bonnet E."/>
            <person name="Bothwell J.H."/>
            <person name="Bowler C."/>
            <person name="Boyen C."/>
            <person name="Brownlee C."/>
            <person name="Carrano C.J."/>
            <person name="Charrier B."/>
            <person name="Cho G.Y."/>
            <person name="Coelho S.M."/>
            <person name="Collen J."/>
            <person name="Corre E."/>
            <person name="Da Silva C."/>
            <person name="Delage L."/>
            <person name="Delaroque N."/>
            <person name="Dittami S.M."/>
            <person name="Doulbeau S."/>
            <person name="Elias M."/>
            <person name="Farnham G."/>
            <person name="Gachon C.M."/>
            <person name="Gschloessl B."/>
            <person name="Heesch S."/>
            <person name="Jabbari K."/>
            <person name="Jubin C."/>
            <person name="Kawai H."/>
            <person name="Kimura K."/>
            <person name="Kloareg B."/>
            <person name="Kupper F.C."/>
            <person name="Lang D."/>
            <person name="Le Bail A."/>
            <person name="Leblanc C."/>
            <person name="Lerouge P."/>
            <person name="Lohr M."/>
            <person name="Lopez P.J."/>
            <person name="Martens C."/>
            <person name="Maumus F."/>
            <person name="Michel G."/>
            <person name="Miranda-Saavedra D."/>
            <person name="Morales J."/>
            <person name="Moreau H."/>
            <person name="Motomura T."/>
            <person name="Nagasato C."/>
            <person name="Napoli C.A."/>
            <person name="Nelson D.R."/>
            <person name="Nyvall-Collen P."/>
            <person name="Peters A.F."/>
            <person name="Pommier C."/>
            <person name="Potin P."/>
            <person name="Poulain J."/>
            <person name="Quesneville H."/>
            <person name="Read B."/>
            <person name="Rensing S.A."/>
            <person name="Ritter A."/>
            <person name="Rousvoal S."/>
            <person name="Samanta M."/>
            <person name="Samson G."/>
            <person name="Schroeder D.C."/>
            <person name="Segurens B."/>
            <person name="Strittmatter M."/>
            <person name="Tonon T."/>
            <person name="Tregear J.W."/>
            <person name="Valentin K."/>
            <person name="von Dassow P."/>
            <person name="Yamagishi T."/>
            <person name="Van de Peer Y."/>
            <person name="Wincker P."/>
        </authorList>
    </citation>
    <scope>NUCLEOTIDE SEQUENCE [LARGE SCALE GENOMIC DNA]</scope>
    <source>
        <strain evidence="3">Ec32 / CCAP1310/4</strain>
    </source>
</reference>
<evidence type="ECO:0000313" key="2">
    <source>
        <dbReference type="EMBL" id="CBN79790.1"/>
    </source>
</evidence>
<organism evidence="2 3">
    <name type="scientific">Ectocarpus siliculosus</name>
    <name type="common">Brown alga</name>
    <name type="synonym">Conferva siliculosa</name>
    <dbReference type="NCBI Taxonomy" id="2880"/>
    <lineage>
        <taxon>Eukaryota</taxon>
        <taxon>Sar</taxon>
        <taxon>Stramenopiles</taxon>
        <taxon>Ochrophyta</taxon>
        <taxon>PX clade</taxon>
        <taxon>Phaeophyceae</taxon>
        <taxon>Ectocarpales</taxon>
        <taxon>Ectocarpaceae</taxon>
        <taxon>Ectocarpus</taxon>
    </lineage>
</organism>
<proteinExistence type="predicted"/>
<sequence length="208" mass="22036">MLTSRFIGDVDPPQDADCRPRRSAFRKPGGNTGGTQRHRQDQSLGRQQGGTRLFNTPRSPEALSTLTILSSRLQTGTTDPGAEELFTVGVTPVITDPVNGEVTLPEQVVSVNGDQVAYVSVPLTSDQLNADNTALCDDQDGTNANNEVVSETDLAFEGLRPSGELGGMLGDTARYVIGDDGKPVTSGMEALHGPVDTYRVSGPFGVDF</sequence>
<dbReference type="Proteomes" id="UP000002630">
    <property type="component" value="Linkage Group LG11"/>
</dbReference>
<name>D8LEX0_ECTSI</name>
<accession>D8LEX0</accession>
<dbReference type="InParanoid" id="D8LEX0"/>
<dbReference type="EMBL" id="FN649736">
    <property type="protein sequence ID" value="CBN79790.1"/>
    <property type="molecule type" value="Genomic_DNA"/>
</dbReference>
<evidence type="ECO:0000313" key="3">
    <source>
        <dbReference type="Proteomes" id="UP000002630"/>
    </source>
</evidence>
<protein>
    <submittedName>
        <fullName evidence="2">Uncharacterized protein</fullName>
    </submittedName>
</protein>
<feature type="region of interest" description="Disordered" evidence="1">
    <location>
        <begin position="1"/>
        <end position="60"/>
    </location>
</feature>